<dbReference type="PANTHER" id="PTHR37293:SF5">
    <property type="entry name" value="DNA REPLICATION PROTEIN"/>
    <property type="match status" value="1"/>
</dbReference>
<feature type="compositionally biased region" description="Basic and acidic residues" evidence="2">
    <location>
        <begin position="125"/>
        <end position="139"/>
    </location>
</feature>
<organism evidence="4 5">
    <name type="scientific">Ligilactobacillus ruminis ATCC 25644</name>
    <dbReference type="NCBI Taxonomy" id="525362"/>
    <lineage>
        <taxon>Bacteria</taxon>
        <taxon>Bacillati</taxon>
        <taxon>Bacillota</taxon>
        <taxon>Bacilli</taxon>
        <taxon>Lactobacillales</taxon>
        <taxon>Lactobacillaceae</taxon>
        <taxon>Ligilactobacillus</taxon>
    </lineage>
</organism>
<dbReference type="Gene3D" id="1.10.10.10">
    <property type="entry name" value="Winged helix-like DNA-binding domain superfamily/Winged helix DNA-binding domain"/>
    <property type="match status" value="1"/>
</dbReference>
<sequence>MPAREEQKMKDESFVMVAGWMVSKLQLKGRELLIYAVIYGFSQDGQSWFTGSVRYLAEWAGCSKRTVYTTLQSLLEKGLIRKRVKDVNGVRFCDYQAVKPDAGVVKKLHGGGEKTAPGVVKKLHGGGEKTSEHNIEHSIDNISIEQTDRKSQAATKPLEKEETSGGLPGDAGLGKLVDFYQANFGLIGGYLLDDLRQTYEEWAARSKDPAGIMLKAMQIALEKNVRTWRFVAGVLRQWEGHNPQTLSDVETLEAEHQRNSTGGATSQSEREFNAQYGWGD</sequence>
<dbReference type="NCBIfam" id="TIGR01446">
    <property type="entry name" value="DnaD_dom"/>
    <property type="match status" value="1"/>
</dbReference>
<dbReference type="Gene3D" id="1.10.10.630">
    <property type="entry name" value="DnaD domain-like"/>
    <property type="match status" value="1"/>
</dbReference>
<dbReference type="Pfam" id="PF13730">
    <property type="entry name" value="HTH_36"/>
    <property type="match status" value="1"/>
</dbReference>
<evidence type="ECO:0000313" key="4">
    <source>
        <dbReference type="EMBL" id="EFZ34640.1"/>
    </source>
</evidence>
<comment type="similarity">
    <text evidence="1">Belongs to the DnaB/DnaD family.</text>
</comment>
<dbReference type="InterPro" id="IPR036388">
    <property type="entry name" value="WH-like_DNA-bd_sf"/>
</dbReference>
<feature type="compositionally biased region" description="Basic and acidic residues" evidence="2">
    <location>
        <begin position="146"/>
        <end position="163"/>
    </location>
</feature>
<accession>E7FQH0</accession>
<reference evidence="4 5" key="1">
    <citation type="submission" date="2011-01" db="EMBL/GenBank/DDBJ databases">
        <authorList>
            <person name="Muzny D."/>
            <person name="Qin X."/>
            <person name="Buhay C."/>
            <person name="Dugan-Rocha S."/>
            <person name="Ding Y."/>
            <person name="Chen G."/>
            <person name="Hawes A."/>
            <person name="Holder M."/>
            <person name="Jhangiani S."/>
            <person name="Johnson A."/>
            <person name="Khan Z."/>
            <person name="Li Z."/>
            <person name="Liu W."/>
            <person name="Liu X."/>
            <person name="Perez L."/>
            <person name="Shen H."/>
            <person name="Wang Q."/>
            <person name="Watt J."/>
            <person name="Xi L."/>
            <person name="Xin Y."/>
            <person name="Zhou J."/>
            <person name="Deng J."/>
            <person name="Jiang H."/>
            <person name="Liu Y."/>
            <person name="Qu J."/>
            <person name="Song X.-Z."/>
            <person name="Zhang L."/>
            <person name="Villasana D."/>
            <person name="Johnson A."/>
            <person name="Liu J."/>
            <person name="Liyanage D."/>
            <person name="Lorensuhewa L."/>
            <person name="Robinson T."/>
            <person name="Song A."/>
            <person name="Song B.-B."/>
            <person name="Dinh H."/>
            <person name="Thornton R."/>
            <person name="Coyle M."/>
            <person name="Francisco L."/>
            <person name="Jackson L."/>
            <person name="Javaid M."/>
            <person name="Korchina V."/>
            <person name="Kovar C."/>
            <person name="Mata R."/>
            <person name="Mathew T."/>
            <person name="Ngo R."/>
            <person name="Nguyen L."/>
            <person name="Nguyen N."/>
            <person name="Okwuonu G."/>
            <person name="Ongeri F."/>
            <person name="Pham C."/>
            <person name="Simmons D."/>
            <person name="Wilczek-Boney K."/>
            <person name="Hale W."/>
            <person name="Jakkamsetti A."/>
            <person name="Pham P."/>
            <person name="Ruth R."/>
            <person name="San Lucas F."/>
            <person name="Warren J."/>
            <person name="Zhang J."/>
            <person name="Zhao Z."/>
            <person name="Zhou C."/>
            <person name="Zhu D."/>
            <person name="Lee S."/>
            <person name="Bess C."/>
            <person name="Blankenburg K."/>
            <person name="Forbes L."/>
            <person name="Fu Q."/>
            <person name="Gubbala S."/>
            <person name="Hirani K."/>
            <person name="Jayaseelan J.C."/>
            <person name="Lara F."/>
            <person name="Munidasa M."/>
            <person name="Palculict T."/>
            <person name="Patil S."/>
            <person name="Pu L.-L."/>
            <person name="Saada N."/>
            <person name="Tang L."/>
            <person name="Weissenberger G."/>
            <person name="Zhu Y."/>
            <person name="Hemphill L."/>
            <person name="Shang Y."/>
            <person name="Youmans B."/>
            <person name="Ayvaz T."/>
            <person name="Ross M."/>
            <person name="Santibanez J."/>
            <person name="Aqrawi P."/>
            <person name="Gross S."/>
            <person name="Joshi V."/>
            <person name="Fowler G."/>
            <person name="Nazareth L."/>
            <person name="Reid J."/>
            <person name="Worley K."/>
            <person name="Petrosino J."/>
            <person name="Highlander S."/>
            <person name="Gibbs R."/>
        </authorList>
    </citation>
    <scope>NUCLEOTIDE SEQUENCE [LARGE SCALE GENOMIC DNA]</scope>
    <source>
        <strain evidence="4 5">ATCC 25644</strain>
    </source>
</reference>
<dbReference type="EMBL" id="ACGS02000038">
    <property type="protein sequence ID" value="EFZ34640.1"/>
    <property type="molecule type" value="Genomic_DNA"/>
</dbReference>
<protein>
    <submittedName>
        <fullName evidence="4">DnaD domain protein</fullName>
    </submittedName>
</protein>
<dbReference type="AlphaFoldDB" id="E7FQH0"/>
<feature type="domain" description="DnaB/C C-terminal" evidence="3">
    <location>
        <begin position="187"/>
        <end position="250"/>
    </location>
</feature>
<feature type="region of interest" description="Disordered" evidence="2">
    <location>
        <begin position="254"/>
        <end position="280"/>
    </location>
</feature>
<name>E7FQH0_9LACO</name>
<evidence type="ECO:0000256" key="1">
    <source>
        <dbReference type="ARBA" id="ARBA00093462"/>
    </source>
</evidence>
<comment type="caution">
    <text evidence="4">The sequence shown here is derived from an EMBL/GenBank/DDBJ whole genome shotgun (WGS) entry which is preliminary data.</text>
</comment>
<dbReference type="SUPFAM" id="SSF46785">
    <property type="entry name" value="Winged helix' DNA-binding domain"/>
    <property type="match status" value="1"/>
</dbReference>
<evidence type="ECO:0000313" key="5">
    <source>
        <dbReference type="Proteomes" id="UP000004099"/>
    </source>
</evidence>
<dbReference type="Pfam" id="PF07261">
    <property type="entry name" value="DnaB_2"/>
    <property type="match status" value="1"/>
</dbReference>
<dbReference type="InterPro" id="IPR006343">
    <property type="entry name" value="DnaB/C_C"/>
</dbReference>
<proteinExistence type="inferred from homology"/>
<dbReference type="SUPFAM" id="SSF158499">
    <property type="entry name" value="DnaD domain-like"/>
    <property type="match status" value="1"/>
</dbReference>
<feature type="region of interest" description="Disordered" evidence="2">
    <location>
        <begin position="124"/>
        <end position="167"/>
    </location>
</feature>
<evidence type="ECO:0000259" key="3">
    <source>
        <dbReference type="Pfam" id="PF07261"/>
    </source>
</evidence>
<gene>
    <name evidence="4" type="ORF">HMPREF0542_11165</name>
</gene>
<dbReference type="Proteomes" id="UP000004099">
    <property type="component" value="Unassembled WGS sequence"/>
</dbReference>
<dbReference type="InterPro" id="IPR034829">
    <property type="entry name" value="DnaD-like_sf"/>
</dbReference>
<dbReference type="HOGENOM" id="CLU_072522_1_1_9"/>
<dbReference type="InterPro" id="IPR053162">
    <property type="entry name" value="DnaD"/>
</dbReference>
<evidence type="ECO:0000256" key="2">
    <source>
        <dbReference type="SAM" id="MobiDB-lite"/>
    </source>
</evidence>
<dbReference type="PANTHER" id="PTHR37293">
    <property type="entry name" value="PHAGE REPLICATION PROTEIN-RELATED"/>
    <property type="match status" value="1"/>
</dbReference>
<dbReference type="InterPro" id="IPR036390">
    <property type="entry name" value="WH_DNA-bd_sf"/>
</dbReference>